<keyword evidence="6" id="KW-0804">Transcription</keyword>
<keyword evidence="5" id="KW-0175">Coiled coil</keyword>
<dbReference type="GO" id="GO:0000123">
    <property type="term" value="C:histone acetyltransferase complex"/>
    <property type="evidence" value="ECO:0007669"/>
    <property type="project" value="InterPro"/>
</dbReference>
<evidence type="ECO:0000313" key="10">
    <source>
        <dbReference type="Proteomes" id="UP000002899"/>
    </source>
</evidence>
<comment type="similarity">
    <text evidence="2">Belongs to the EAF6 family.</text>
</comment>
<dbReference type="GO" id="GO:0005634">
    <property type="term" value="C:nucleus"/>
    <property type="evidence" value="ECO:0007669"/>
    <property type="project" value="UniProtKB-SubCell"/>
</dbReference>
<dbReference type="RefSeq" id="XP_021337650.1">
    <property type="nucleotide sequence ID" value="XM_021482404.1"/>
</dbReference>
<evidence type="ECO:0000256" key="1">
    <source>
        <dbReference type="ARBA" id="ARBA00004123"/>
    </source>
</evidence>
<keyword evidence="7" id="KW-0539">Nucleus</keyword>
<accession>A0A1N6LXH6</accession>
<dbReference type="AlphaFoldDB" id="A0A1N6LXH6"/>
<sequence>MAKGTVKSPTKGNHSKTESKPKSQNKRLNSYINNNPDENDQDQMEFKISPINPSKNYLSQSLEEKNEYVDNPNIKHISECKNEKKYFNCPGGMVDKRTFTNIVKDAFLSNGTYLDTEIINSDAKNNDNYDNIHNICNDPEVHTEPLITNSTSKIKAKRSYQSILSFFKRSDTDEETKETISLQNIEAISPVSESNVSTRNMENYFNRMNVSQAHNKSSLSRTNSLNCVSNSSSVQSQIIAMIHQFEAECTNLEKKIYLLETNYLSQSPDSTGLTRGWNRCGILSNSSNLLSNSFNAKNRKLSSCRKSMSSCNLSEILASDRLFSLTNYATKLYSDLKHQGSKDKS</sequence>
<keyword evidence="10" id="KW-1185">Reference proteome</keyword>
<dbReference type="Pfam" id="PF09340">
    <property type="entry name" value="NuA4"/>
    <property type="match status" value="1"/>
</dbReference>
<protein>
    <submittedName>
        <fullName evidence="9">Uncharacterized protein</fullName>
    </submittedName>
</protein>
<organism evidence="9 10">
    <name type="scientific">Babesia microti (strain RI)</name>
    <dbReference type="NCBI Taxonomy" id="1133968"/>
    <lineage>
        <taxon>Eukaryota</taxon>
        <taxon>Sar</taxon>
        <taxon>Alveolata</taxon>
        <taxon>Apicomplexa</taxon>
        <taxon>Aconoidasida</taxon>
        <taxon>Piroplasmida</taxon>
        <taxon>Babesiidae</taxon>
        <taxon>Babesia</taxon>
    </lineage>
</organism>
<dbReference type="GeneID" id="24425756"/>
<reference evidence="9 10" key="1">
    <citation type="journal article" date="2012" name="Nucleic Acids Res.">
        <title>Sequencing of the smallest Apicomplexan genome from the human pathogen Babesia microti.</title>
        <authorList>
            <person name="Cornillot E."/>
            <person name="Hadj-Kaddour K."/>
            <person name="Dassouli A."/>
            <person name="Noel B."/>
            <person name="Ranwez V."/>
            <person name="Vacherie B."/>
            <person name="Augagneur Y."/>
            <person name="Bres V."/>
            <person name="Duclos A."/>
            <person name="Randazzo S."/>
            <person name="Carcy B."/>
            <person name="Debierre-Grockiego F."/>
            <person name="Delbecq S."/>
            <person name="Moubri-Menage K."/>
            <person name="Shams-Eldin H."/>
            <person name="Usmani-Brown S."/>
            <person name="Bringaud F."/>
            <person name="Wincker P."/>
            <person name="Vivares C.P."/>
            <person name="Schwarz R.T."/>
            <person name="Schetters T.P."/>
            <person name="Krause P.J."/>
            <person name="Gorenflot A."/>
            <person name="Berry V."/>
            <person name="Barbe V."/>
            <person name="Ben Mamoun C."/>
        </authorList>
    </citation>
    <scope>NUCLEOTIDE SEQUENCE [LARGE SCALE GENOMIC DNA]</scope>
    <source>
        <strain evidence="9 10">RI</strain>
    </source>
</reference>
<evidence type="ECO:0000256" key="5">
    <source>
        <dbReference type="ARBA" id="ARBA00023054"/>
    </source>
</evidence>
<dbReference type="InterPro" id="IPR015418">
    <property type="entry name" value="Eaf6"/>
</dbReference>
<dbReference type="KEGG" id="bmic:BmR1_04g05557"/>
<reference evidence="9 10" key="3">
    <citation type="journal article" date="2016" name="Sci. Rep.">
        <title>Genome-wide diversity and gene expression profiling of Babesia microti isolates identify polymorphic genes that mediate host-pathogen interactions.</title>
        <authorList>
            <person name="Silva J.C."/>
            <person name="Cornillot E."/>
            <person name="McCracken C."/>
            <person name="Usmani-Brown S."/>
            <person name="Dwivedi A."/>
            <person name="Ifeonu O.O."/>
            <person name="Crabtree J."/>
            <person name="Gotia H.T."/>
            <person name="Virji A.Z."/>
            <person name="Reynes C."/>
            <person name="Colinge J."/>
            <person name="Kumar V."/>
            <person name="Lawres L."/>
            <person name="Pazzi J.E."/>
            <person name="Pablo J.V."/>
            <person name="Hung C."/>
            <person name="Brancato J."/>
            <person name="Kumari P."/>
            <person name="Orvis J."/>
            <person name="Tretina K."/>
            <person name="Chibucos M."/>
            <person name="Ott S."/>
            <person name="Sadzewicz L."/>
            <person name="Sengamalay N."/>
            <person name="Shetty A.C."/>
            <person name="Su Q."/>
            <person name="Tallon L."/>
            <person name="Fraser C.M."/>
            <person name="Frutos R."/>
            <person name="Molina D.M."/>
            <person name="Krause P.J."/>
            <person name="Ben Mamoun C."/>
        </authorList>
    </citation>
    <scope>NUCLEOTIDE SEQUENCE [LARGE SCALE GENOMIC DNA]</scope>
    <source>
        <strain evidence="9 10">RI</strain>
    </source>
</reference>
<feature type="compositionally biased region" description="Polar residues" evidence="8">
    <location>
        <begin position="26"/>
        <end position="36"/>
    </location>
</feature>
<evidence type="ECO:0000256" key="4">
    <source>
        <dbReference type="ARBA" id="ARBA00023015"/>
    </source>
</evidence>
<dbReference type="OrthoDB" id="364509at2759"/>
<evidence type="ECO:0000256" key="7">
    <source>
        <dbReference type="ARBA" id="ARBA00023242"/>
    </source>
</evidence>
<comment type="subcellular location">
    <subcellularLocation>
        <location evidence="1">Nucleus</location>
    </subcellularLocation>
</comment>
<dbReference type="EMBL" id="LN871599">
    <property type="protein sequence ID" value="SIO73562.1"/>
    <property type="molecule type" value="Genomic_DNA"/>
</dbReference>
<dbReference type="VEuPathDB" id="PiroplasmaDB:BmR1_04g05557"/>
<proteinExistence type="inferred from homology"/>
<evidence type="ECO:0000256" key="6">
    <source>
        <dbReference type="ARBA" id="ARBA00023163"/>
    </source>
</evidence>
<evidence type="ECO:0000256" key="8">
    <source>
        <dbReference type="SAM" id="MobiDB-lite"/>
    </source>
</evidence>
<reference evidence="9 10" key="2">
    <citation type="journal article" date="2013" name="PLoS ONE">
        <title>Whole genome mapping and re-organization of the nuclear and mitochondrial genomes of Babesia microti isolates.</title>
        <authorList>
            <person name="Cornillot E."/>
            <person name="Dassouli A."/>
            <person name="Garg A."/>
            <person name="Pachikara N."/>
            <person name="Randazzo S."/>
            <person name="Depoix D."/>
            <person name="Carcy B."/>
            <person name="Delbecq S."/>
            <person name="Frutos R."/>
            <person name="Silva J.C."/>
            <person name="Sutton R."/>
            <person name="Krause P.J."/>
            <person name="Mamoun C.B."/>
        </authorList>
    </citation>
    <scope>NUCLEOTIDE SEQUENCE [LARGE SCALE GENOMIC DNA]</scope>
    <source>
        <strain evidence="9 10">RI</strain>
    </source>
</reference>
<dbReference type="Proteomes" id="UP000002899">
    <property type="component" value="Chromosome IV"/>
</dbReference>
<evidence type="ECO:0000256" key="2">
    <source>
        <dbReference type="ARBA" id="ARBA00010916"/>
    </source>
</evidence>
<evidence type="ECO:0000313" key="9">
    <source>
        <dbReference type="EMBL" id="SIO73562.1"/>
    </source>
</evidence>
<keyword evidence="4" id="KW-0805">Transcription regulation</keyword>
<keyword evidence="3" id="KW-0156">Chromatin regulator</keyword>
<feature type="region of interest" description="Disordered" evidence="8">
    <location>
        <begin position="1"/>
        <end position="42"/>
    </location>
</feature>
<name>A0A1N6LXH6_BABMR</name>
<dbReference type="GO" id="GO:0006325">
    <property type="term" value="P:chromatin organization"/>
    <property type="evidence" value="ECO:0007669"/>
    <property type="project" value="UniProtKB-KW"/>
</dbReference>
<evidence type="ECO:0000256" key="3">
    <source>
        <dbReference type="ARBA" id="ARBA00022853"/>
    </source>
</evidence>